<evidence type="ECO:0000256" key="2">
    <source>
        <dbReference type="ARBA" id="ARBA00009598"/>
    </source>
</evidence>
<evidence type="ECO:0000256" key="8">
    <source>
        <dbReference type="ARBA" id="ARBA00034251"/>
    </source>
</evidence>
<feature type="transmembrane region" description="Helical" evidence="11">
    <location>
        <begin position="318"/>
        <end position="338"/>
    </location>
</feature>
<feature type="transmembrane region" description="Helical" evidence="11">
    <location>
        <begin position="182"/>
        <end position="206"/>
    </location>
</feature>
<comment type="catalytic activity">
    <reaction evidence="8">
        <text>D-glucose 6-phosphate(in) + phosphate(out) = D-glucose 6-phosphate(out) + phosphate(in)</text>
        <dbReference type="Rhea" id="RHEA:71535"/>
        <dbReference type="ChEBI" id="CHEBI:43474"/>
        <dbReference type="ChEBI" id="CHEBI:61548"/>
    </reaction>
</comment>
<dbReference type="InterPro" id="IPR036259">
    <property type="entry name" value="MFS_trans_sf"/>
</dbReference>
<organism evidence="13 14">
    <name type="scientific">Cherax quadricarinatus</name>
    <name type="common">Australian red claw crayfish</name>
    <dbReference type="NCBI Taxonomy" id="27406"/>
    <lineage>
        <taxon>Eukaryota</taxon>
        <taxon>Metazoa</taxon>
        <taxon>Ecdysozoa</taxon>
        <taxon>Arthropoda</taxon>
        <taxon>Crustacea</taxon>
        <taxon>Multicrustacea</taxon>
        <taxon>Malacostraca</taxon>
        <taxon>Eumalacostraca</taxon>
        <taxon>Eucarida</taxon>
        <taxon>Decapoda</taxon>
        <taxon>Pleocyemata</taxon>
        <taxon>Astacidea</taxon>
        <taxon>Parastacoidea</taxon>
        <taxon>Parastacidae</taxon>
        <taxon>Cherax</taxon>
    </lineage>
</organism>
<dbReference type="InterPro" id="IPR020846">
    <property type="entry name" value="MFS_dom"/>
</dbReference>
<dbReference type="PROSITE" id="PS50850">
    <property type="entry name" value="MFS"/>
    <property type="match status" value="1"/>
</dbReference>
<comment type="subcellular location">
    <subcellularLocation>
        <location evidence="1">Membrane</location>
        <topology evidence="1">Multi-pass membrane protein</topology>
    </subcellularLocation>
</comment>
<gene>
    <name evidence="13" type="ORF">OTU49_015739</name>
</gene>
<evidence type="ECO:0000256" key="1">
    <source>
        <dbReference type="ARBA" id="ARBA00004141"/>
    </source>
</evidence>
<feature type="transmembrane region" description="Helical" evidence="11">
    <location>
        <begin position="410"/>
        <end position="430"/>
    </location>
</feature>
<reference evidence="13 14" key="1">
    <citation type="journal article" date="2024" name="BMC Genomics">
        <title>Genome assembly of redclaw crayfish (Cherax quadricarinatus) provides insights into its immune adaptation and hypoxia tolerance.</title>
        <authorList>
            <person name="Liu Z."/>
            <person name="Zheng J."/>
            <person name="Li H."/>
            <person name="Fang K."/>
            <person name="Wang S."/>
            <person name="He J."/>
            <person name="Zhou D."/>
            <person name="Weng S."/>
            <person name="Chi M."/>
            <person name="Gu Z."/>
            <person name="He J."/>
            <person name="Li F."/>
            <person name="Wang M."/>
        </authorList>
    </citation>
    <scope>NUCLEOTIDE SEQUENCE [LARGE SCALE GENOMIC DNA]</scope>
    <source>
        <strain evidence="13">ZL_2023a</strain>
    </source>
</reference>
<dbReference type="PANTHER" id="PTHR43184">
    <property type="entry name" value="MAJOR FACILITATOR SUPERFAMILY TRANSPORTER 16, ISOFORM B"/>
    <property type="match status" value="1"/>
</dbReference>
<dbReference type="FunFam" id="1.20.1250.20:FF:000028">
    <property type="entry name" value="Sugar phosphate exchanger 3 isoform 1"/>
    <property type="match status" value="1"/>
</dbReference>
<dbReference type="FunFam" id="1.20.1250.20:FF:000050">
    <property type="entry name" value="glucose-6-phosphate exchanger SLC37A2 isoform X1"/>
    <property type="match status" value="1"/>
</dbReference>
<keyword evidence="7 11" id="KW-0472">Membrane</keyword>
<dbReference type="Gene3D" id="1.20.1250.20">
    <property type="entry name" value="MFS general substrate transporter like domains"/>
    <property type="match status" value="2"/>
</dbReference>
<evidence type="ECO:0000256" key="11">
    <source>
        <dbReference type="SAM" id="Phobius"/>
    </source>
</evidence>
<evidence type="ECO:0000256" key="4">
    <source>
        <dbReference type="ARBA" id="ARBA00022597"/>
    </source>
</evidence>
<name>A0AAW0Y1J2_CHEQU</name>
<evidence type="ECO:0000256" key="9">
    <source>
        <dbReference type="ARBA" id="ARBA00041091"/>
    </source>
</evidence>
<evidence type="ECO:0000256" key="7">
    <source>
        <dbReference type="ARBA" id="ARBA00023136"/>
    </source>
</evidence>
<feature type="domain" description="Major facilitator superfamily (MFS) profile" evidence="12">
    <location>
        <begin position="35"/>
        <end position="507"/>
    </location>
</feature>
<feature type="transmembrane region" description="Helical" evidence="11">
    <location>
        <begin position="95"/>
        <end position="112"/>
    </location>
</feature>
<dbReference type="AlphaFoldDB" id="A0AAW0Y1J2"/>
<evidence type="ECO:0000256" key="6">
    <source>
        <dbReference type="ARBA" id="ARBA00022989"/>
    </source>
</evidence>
<keyword evidence="4" id="KW-0762">Sugar transport</keyword>
<comment type="similarity">
    <text evidence="2">Belongs to the major facilitator superfamily. Organophosphate:Pi antiporter (OPA) (TC 2.A.1.4) family.</text>
</comment>
<feature type="transmembrane region" description="Helical" evidence="11">
    <location>
        <begin position="450"/>
        <end position="472"/>
    </location>
</feature>
<feature type="transmembrane region" description="Helical" evidence="11">
    <location>
        <begin position="119"/>
        <end position="141"/>
    </location>
</feature>
<evidence type="ECO:0000313" key="14">
    <source>
        <dbReference type="Proteomes" id="UP001445076"/>
    </source>
</evidence>
<sequence length="522" mass="57282">MSRLPLSIQAIESTCCVNVPTPKKKIAYSTWMWILTYLTYCSYHLSRKPISVVKNVLNQNCSNMTSPFQTNDSHWCDWKPFDGDDSATLLGTVDSSFLFAYAAGMFISGIIAERVDLRLFLSFGMIFSGIFCGMFGLGHAFGIHQLWFYILAQILCGLMQTTGWPGVVTALGNWFGKGKRGLIFGIWNSHTSVGNILGTLIAAAFVTKNWTLSFIIPGIIIASVGVLVLFFMVPEPSFVGLPNPNMKKDPEGVSPPPRRRMRADHTWASEETAALLDDDSPNVSYIEKDKKMESELISTDTKEEKAITFIGALRIPGVIEFSMCLFFAKLVSYTFLYWLPNYIANNTPSYSAEESADLSTFFDVGGIIGGIMAGVISDFSGMSASTCAVMLIFAIPMLFIYQLLSSASLGLSIFLLIVVGLLVNGPYALITTAVSADLGTHDSLRGNAKALATVTAIIDGTGSIGAAVGPLIAGPVSELDWNYVFYMLMVADVLALLLLTRLVINELRQWRQRRRQNYHHSL</sequence>
<feature type="transmembrane region" description="Helical" evidence="11">
    <location>
        <begin position="358"/>
        <end position="376"/>
    </location>
</feature>
<dbReference type="PIRSF" id="PIRSF002808">
    <property type="entry name" value="Hexose_phosphate_transp"/>
    <property type="match status" value="1"/>
</dbReference>
<comment type="caution">
    <text evidence="13">The sequence shown here is derived from an EMBL/GenBank/DDBJ whole genome shotgun (WGS) entry which is preliminary data.</text>
</comment>
<protein>
    <recommendedName>
        <fullName evidence="9">Sugar phosphate exchanger 3</fullName>
    </recommendedName>
    <alternativeName>
        <fullName evidence="10">Solute carrier family 37 member 3</fullName>
    </alternativeName>
</protein>
<feature type="transmembrane region" description="Helical" evidence="11">
    <location>
        <begin position="212"/>
        <end position="233"/>
    </location>
</feature>
<dbReference type="Pfam" id="PF07690">
    <property type="entry name" value="MFS_1"/>
    <property type="match status" value="1"/>
</dbReference>
<dbReference type="InterPro" id="IPR011701">
    <property type="entry name" value="MFS"/>
</dbReference>
<dbReference type="PANTHER" id="PTHR43184:SF12">
    <property type="entry name" value="SUGAR PHOSPHATE EXCHANGER 3"/>
    <property type="match status" value="1"/>
</dbReference>
<dbReference type="InterPro" id="IPR000849">
    <property type="entry name" value="Sugar_P_transporter"/>
</dbReference>
<feature type="transmembrane region" description="Helical" evidence="11">
    <location>
        <begin position="484"/>
        <end position="504"/>
    </location>
</feature>
<evidence type="ECO:0000256" key="10">
    <source>
        <dbReference type="ARBA" id="ARBA00042039"/>
    </source>
</evidence>
<evidence type="ECO:0000256" key="5">
    <source>
        <dbReference type="ARBA" id="ARBA00022692"/>
    </source>
</evidence>
<evidence type="ECO:0000313" key="13">
    <source>
        <dbReference type="EMBL" id="KAK8749225.1"/>
    </source>
</evidence>
<evidence type="ECO:0000256" key="3">
    <source>
        <dbReference type="ARBA" id="ARBA00022448"/>
    </source>
</evidence>
<keyword evidence="5 11" id="KW-0812">Transmembrane</keyword>
<dbReference type="GO" id="GO:0022857">
    <property type="term" value="F:transmembrane transporter activity"/>
    <property type="evidence" value="ECO:0007669"/>
    <property type="project" value="InterPro"/>
</dbReference>
<keyword evidence="6 11" id="KW-1133">Transmembrane helix</keyword>
<feature type="transmembrane region" description="Helical" evidence="11">
    <location>
        <begin position="383"/>
        <end position="404"/>
    </location>
</feature>
<feature type="transmembrane region" description="Helical" evidence="11">
    <location>
        <begin position="147"/>
        <end position="175"/>
    </location>
</feature>
<dbReference type="SUPFAM" id="SSF103473">
    <property type="entry name" value="MFS general substrate transporter"/>
    <property type="match status" value="1"/>
</dbReference>
<proteinExistence type="inferred from homology"/>
<accession>A0AAW0Y1J2</accession>
<keyword evidence="3" id="KW-0813">Transport</keyword>
<dbReference type="GO" id="GO:0016020">
    <property type="term" value="C:membrane"/>
    <property type="evidence" value="ECO:0007669"/>
    <property type="project" value="UniProtKB-SubCell"/>
</dbReference>
<keyword evidence="14" id="KW-1185">Reference proteome</keyword>
<evidence type="ECO:0000259" key="12">
    <source>
        <dbReference type="PROSITE" id="PS50850"/>
    </source>
</evidence>
<dbReference type="Proteomes" id="UP001445076">
    <property type="component" value="Unassembled WGS sequence"/>
</dbReference>
<dbReference type="EMBL" id="JARKIK010000010">
    <property type="protein sequence ID" value="KAK8749225.1"/>
    <property type="molecule type" value="Genomic_DNA"/>
</dbReference>